<name>A0A0D0AZU7_9AGAM</name>
<organism evidence="1 2">
    <name type="scientific">Suillus luteus UH-Slu-Lm8-n1</name>
    <dbReference type="NCBI Taxonomy" id="930992"/>
    <lineage>
        <taxon>Eukaryota</taxon>
        <taxon>Fungi</taxon>
        <taxon>Dikarya</taxon>
        <taxon>Basidiomycota</taxon>
        <taxon>Agaricomycotina</taxon>
        <taxon>Agaricomycetes</taxon>
        <taxon>Agaricomycetidae</taxon>
        <taxon>Boletales</taxon>
        <taxon>Suillineae</taxon>
        <taxon>Suillaceae</taxon>
        <taxon>Suillus</taxon>
    </lineage>
</organism>
<dbReference type="InParanoid" id="A0A0D0AZU7"/>
<sequence>MCTKHNDRVEPIHSAAAMASLSYRNACPNFHCKVIISLSMHTAIPLSTSPKVPIPAMVC</sequence>
<reference evidence="2" key="2">
    <citation type="submission" date="2015-01" db="EMBL/GenBank/DDBJ databases">
        <title>Evolutionary Origins and Diversification of the Mycorrhizal Mutualists.</title>
        <authorList>
            <consortium name="DOE Joint Genome Institute"/>
            <consortium name="Mycorrhizal Genomics Consortium"/>
            <person name="Kohler A."/>
            <person name="Kuo A."/>
            <person name="Nagy L.G."/>
            <person name="Floudas D."/>
            <person name="Copeland A."/>
            <person name="Barry K.W."/>
            <person name="Cichocki N."/>
            <person name="Veneault-Fourrey C."/>
            <person name="LaButti K."/>
            <person name="Lindquist E.A."/>
            <person name="Lipzen A."/>
            <person name="Lundell T."/>
            <person name="Morin E."/>
            <person name="Murat C."/>
            <person name="Riley R."/>
            <person name="Ohm R."/>
            <person name="Sun H."/>
            <person name="Tunlid A."/>
            <person name="Henrissat B."/>
            <person name="Grigoriev I.V."/>
            <person name="Hibbett D.S."/>
            <person name="Martin F."/>
        </authorList>
    </citation>
    <scope>NUCLEOTIDE SEQUENCE [LARGE SCALE GENOMIC DNA]</scope>
    <source>
        <strain evidence="2">UH-Slu-Lm8-n1</strain>
    </source>
</reference>
<keyword evidence="2" id="KW-1185">Reference proteome</keyword>
<dbReference type="AlphaFoldDB" id="A0A0D0AZU7"/>
<evidence type="ECO:0000313" key="1">
    <source>
        <dbReference type="EMBL" id="KIK43279.1"/>
    </source>
</evidence>
<dbReference type="EMBL" id="KN835216">
    <property type="protein sequence ID" value="KIK43279.1"/>
    <property type="molecule type" value="Genomic_DNA"/>
</dbReference>
<proteinExistence type="predicted"/>
<dbReference type="Proteomes" id="UP000054485">
    <property type="component" value="Unassembled WGS sequence"/>
</dbReference>
<gene>
    <name evidence="1" type="ORF">CY34DRAFT_803940</name>
</gene>
<accession>A0A0D0AZU7</accession>
<evidence type="ECO:0000313" key="2">
    <source>
        <dbReference type="Proteomes" id="UP000054485"/>
    </source>
</evidence>
<dbReference type="HOGENOM" id="CLU_2962471_0_0_1"/>
<reference evidence="1 2" key="1">
    <citation type="submission" date="2014-04" db="EMBL/GenBank/DDBJ databases">
        <authorList>
            <consortium name="DOE Joint Genome Institute"/>
            <person name="Kuo A."/>
            <person name="Ruytinx J."/>
            <person name="Rineau F."/>
            <person name="Colpaert J."/>
            <person name="Kohler A."/>
            <person name="Nagy L.G."/>
            <person name="Floudas D."/>
            <person name="Copeland A."/>
            <person name="Barry K.W."/>
            <person name="Cichocki N."/>
            <person name="Veneault-Fourrey C."/>
            <person name="LaButti K."/>
            <person name="Lindquist E.A."/>
            <person name="Lipzen A."/>
            <person name="Lundell T."/>
            <person name="Morin E."/>
            <person name="Murat C."/>
            <person name="Sun H."/>
            <person name="Tunlid A."/>
            <person name="Henrissat B."/>
            <person name="Grigoriev I.V."/>
            <person name="Hibbett D.S."/>
            <person name="Martin F."/>
            <person name="Nordberg H.P."/>
            <person name="Cantor M.N."/>
            <person name="Hua S.X."/>
        </authorList>
    </citation>
    <scope>NUCLEOTIDE SEQUENCE [LARGE SCALE GENOMIC DNA]</scope>
    <source>
        <strain evidence="1 2">UH-Slu-Lm8-n1</strain>
    </source>
</reference>
<protein>
    <submittedName>
        <fullName evidence="1">Uncharacterized protein</fullName>
    </submittedName>
</protein>